<dbReference type="RefSeq" id="WP_386056020.1">
    <property type="nucleotide sequence ID" value="NZ_JBHTKL010000001.1"/>
</dbReference>
<accession>A0ABW3KW79</accession>
<evidence type="ECO:0000313" key="10">
    <source>
        <dbReference type="Proteomes" id="UP001596990"/>
    </source>
</evidence>
<dbReference type="InterPro" id="IPR003812">
    <property type="entry name" value="Fido"/>
</dbReference>
<keyword evidence="4" id="KW-0067">ATP-binding</keyword>
<keyword evidence="3" id="KW-0547">Nucleotide-binding</keyword>
<keyword evidence="1" id="KW-0808">Transferase</keyword>
<dbReference type="Gene3D" id="1.10.3290.10">
    <property type="entry name" value="Fido-like domain"/>
    <property type="match status" value="1"/>
</dbReference>
<evidence type="ECO:0000256" key="1">
    <source>
        <dbReference type="ARBA" id="ARBA00022679"/>
    </source>
</evidence>
<evidence type="ECO:0000256" key="5">
    <source>
        <dbReference type="ARBA" id="ARBA00034531"/>
    </source>
</evidence>
<dbReference type="SUPFAM" id="SSF140931">
    <property type="entry name" value="Fic-like"/>
    <property type="match status" value="1"/>
</dbReference>
<comment type="catalytic activity">
    <reaction evidence="7">
        <text>L-tyrosyl-[protein] + ATP = O-(5'-adenylyl)-L-tyrosyl-[protein] + diphosphate</text>
        <dbReference type="Rhea" id="RHEA:54288"/>
        <dbReference type="Rhea" id="RHEA-COMP:10136"/>
        <dbReference type="Rhea" id="RHEA-COMP:13846"/>
        <dbReference type="ChEBI" id="CHEBI:30616"/>
        <dbReference type="ChEBI" id="CHEBI:33019"/>
        <dbReference type="ChEBI" id="CHEBI:46858"/>
        <dbReference type="ChEBI" id="CHEBI:83624"/>
        <dbReference type="EC" id="2.7.7.108"/>
    </reaction>
</comment>
<dbReference type="EC" id="2.7.7.108" evidence="5"/>
<evidence type="ECO:0000259" key="8">
    <source>
        <dbReference type="PROSITE" id="PS51459"/>
    </source>
</evidence>
<evidence type="ECO:0000256" key="6">
    <source>
        <dbReference type="ARBA" id="ARBA00047939"/>
    </source>
</evidence>
<sequence>MNNHTSSYCYPGTDVLINLFDIKDPKDLELMEVAYTARRLLTLQNGPVKGAFDLEHLQAIHRYIFRDIFPFAGEIRTENIGKGTFSFANARFIVPEANRIFKELKEENYLDGLLRTDFAKRAAYYMAEINVLHPFREGNGRAQREFIRCMAGRSGYRLDWNLVDNETKMTASVQSKTKIDELASVIGNCIQNELPDDRFAQTFL</sequence>
<gene>
    <name evidence="9" type="ORF">ACFQ2J_01755</name>
</gene>
<dbReference type="EMBL" id="JBHTKL010000001">
    <property type="protein sequence ID" value="MFD1017910.1"/>
    <property type="molecule type" value="Genomic_DNA"/>
</dbReference>
<comment type="catalytic activity">
    <reaction evidence="6">
        <text>L-threonyl-[protein] + ATP = 3-O-(5'-adenylyl)-L-threonyl-[protein] + diphosphate</text>
        <dbReference type="Rhea" id="RHEA:54292"/>
        <dbReference type="Rhea" id="RHEA-COMP:11060"/>
        <dbReference type="Rhea" id="RHEA-COMP:13847"/>
        <dbReference type="ChEBI" id="CHEBI:30013"/>
        <dbReference type="ChEBI" id="CHEBI:30616"/>
        <dbReference type="ChEBI" id="CHEBI:33019"/>
        <dbReference type="ChEBI" id="CHEBI:138113"/>
        <dbReference type="EC" id="2.7.7.108"/>
    </reaction>
</comment>
<evidence type="ECO:0000313" key="9">
    <source>
        <dbReference type="EMBL" id="MFD1017910.1"/>
    </source>
</evidence>
<feature type="domain" description="Fido" evidence="8">
    <location>
        <begin position="52"/>
        <end position="188"/>
    </location>
</feature>
<dbReference type="Proteomes" id="UP001596990">
    <property type="component" value="Unassembled WGS sequence"/>
</dbReference>
<evidence type="ECO:0000256" key="7">
    <source>
        <dbReference type="ARBA" id="ARBA00048696"/>
    </source>
</evidence>
<comment type="caution">
    <text evidence="9">The sequence shown here is derived from an EMBL/GenBank/DDBJ whole genome shotgun (WGS) entry which is preliminary data.</text>
</comment>
<dbReference type="PROSITE" id="PS51459">
    <property type="entry name" value="FIDO"/>
    <property type="match status" value="1"/>
</dbReference>
<proteinExistence type="predicted"/>
<dbReference type="PANTHER" id="PTHR39560">
    <property type="entry name" value="PROTEIN ADENYLYLTRANSFERASE FIC-RELATED"/>
    <property type="match status" value="1"/>
</dbReference>
<keyword evidence="2" id="KW-0548">Nucleotidyltransferase</keyword>
<dbReference type="InterPro" id="IPR036597">
    <property type="entry name" value="Fido-like_dom_sf"/>
</dbReference>
<organism evidence="9 10">
    <name type="scientific">Thalassobacillus hwangdonensis</name>
    <dbReference type="NCBI Taxonomy" id="546108"/>
    <lineage>
        <taxon>Bacteria</taxon>
        <taxon>Bacillati</taxon>
        <taxon>Bacillota</taxon>
        <taxon>Bacilli</taxon>
        <taxon>Bacillales</taxon>
        <taxon>Bacillaceae</taxon>
        <taxon>Thalassobacillus</taxon>
    </lineage>
</organism>
<evidence type="ECO:0000256" key="3">
    <source>
        <dbReference type="ARBA" id="ARBA00022741"/>
    </source>
</evidence>
<keyword evidence="10" id="KW-1185">Reference proteome</keyword>
<reference evidence="10" key="1">
    <citation type="journal article" date="2019" name="Int. J. Syst. Evol. Microbiol.">
        <title>The Global Catalogue of Microorganisms (GCM) 10K type strain sequencing project: providing services to taxonomists for standard genome sequencing and annotation.</title>
        <authorList>
            <consortium name="The Broad Institute Genomics Platform"/>
            <consortium name="The Broad Institute Genome Sequencing Center for Infectious Disease"/>
            <person name="Wu L."/>
            <person name="Ma J."/>
        </authorList>
    </citation>
    <scope>NUCLEOTIDE SEQUENCE [LARGE SCALE GENOMIC DNA]</scope>
    <source>
        <strain evidence="10">CCUG 56607</strain>
    </source>
</reference>
<evidence type="ECO:0000256" key="4">
    <source>
        <dbReference type="ARBA" id="ARBA00022840"/>
    </source>
</evidence>
<name>A0ABW3KW79_9BACI</name>
<evidence type="ECO:0000256" key="2">
    <source>
        <dbReference type="ARBA" id="ARBA00022695"/>
    </source>
</evidence>
<protein>
    <recommendedName>
        <fullName evidence="5">protein adenylyltransferase</fullName>
        <ecNumber evidence="5">2.7.7.108</ecNumber>
    </recommendedName>
</protein>
<dbReference type="PANTHER" id="PTHR39560:SF1">
    <property type="entry name" value="PROTEIN ADENYLYLTRANSFERASE FIC-RELATED"/>
    <property type="match status" value="1"/>
</dbReference>
<dbReference type="Pfam" id="PF02661">
    <property type="entry name" value="Fic"/>
    <property type="match status" value="1"/>
</dbReference>